<accession>A0ABS3LX67</accession>
<dbReference type="RefSeq" id="WP_207881771.1">
    <property type="nucleotide sequence ID" value="NZ_JAFVMF010000012.1"/>
</dbReference>
<sequence length="47" mass="5210">MLERLVSAPSVLNALFAFQLHGSPTQAAIALLVPIFRRFRPALQYKG</sequence>
<evidence type="ECO:0000313" key="2">
    <source>
        <dbReference type="Proteomes" id="UP000664771"/>
    </source>
</evidence>
<keyword evidence="2" id="KW-1185">Reference proteome</keyword>
<dbReference type="EMBL" id="JAFVMF010000012">
    <property type="protein sequence ID" value="MBO1360483.1"/>
    <property type="molecule type" value="Genomic_DNA"/>
</dbReference>
<dbReference type="Proteomes" id="UP000664771">
    <property type="component" value="Unassembled WGS sequence"/>
</dbReference>
<protein>
    <submittedName>
        <fullName evidence="1">Uncharacterized protein</fullName>
    </submittedName>
</protein>
<name>A0ABS3LX67_9PROT</name>
<proteinExistence type="predicted"/>
<comment type="caution">
    <text evidence="1">The sequence shown here is derived from an EMBL/GenBank/DDBJ whole genome shotgun (WGS) entry which is preliminary data.</text>
</comment>
<reference evidence="1 2" key="1">
    <citation type="submission" date="2021-03" db="EMBL/GenBank/DDBJ databases">
        <title>The complete genome sequence of Acetobacter sacchari TBRC 11175.</title>
        <authorList>
            <person name="Charoenyingcharoen P."/>
            <person name="Yukphan P."/>
        </authorList>
    </citation>
    <scope>NUCLEOTIDE SEQUENCE [LARGE SCALE GENOMIC DNA]</scope>
    <source>
        <strain evidence="1 2">TBRC 11175</strain>
    </source>
</reference>
<organism evidence="1 2">
    <name type="scientific">Acetobacter sacchari</name>
    <dbReference type="NCBI Taxonomy" id="2661687"/>
    <lineage>
        <taxon>Bacteria</taxon>
        <taxon>Pseudomonadati</taxon>
        <taxon>Pseudomonadota</taxon>
        <taxon>Alphaproteobacteria</taxon>
        <taxon>Acetobacterales</taxon>
        <taxon>Acetobacteraceae</taxon>
        <taxon>Acetobacter</taxon>
    </lineage>
</organism>
<gene>
    <name evidence="1" type="ORF">J2D73_11855</name>
</gene>
<evidence type="ECO:0000313" key="1">
    <source>
        <dbReference type="EMBL" id="MBO1360483.1"/>
    </source>
</evidence>